<comment type="subcellular location">
    <subcellularLocation>
        <location evidence="1">Membrane</location>
        <topology evidence="1">Multi-pass membrane protein</topology>
    </subcellularLocation>
</comment>
<evidence type="ECO:0000259" key="8">
    <source>
        <dbReference type="Pfam" id="PF01694"/>
    </source>
</evidence>
<protein>
    <recommendedName>
        <fullName evidence="8">Peptidase S54 rhomboid domain-containing protein</fullName>
    </recommendedName>
</protein>
<evidence type="ECO:0000256" key="5">
    <source>
        <dbReference type="ARBA" id="ARBA00022989"/>
    </source>
</evidence>
<evidence type="ECO:0000256" key="4">
    <source>
        <dbReference type="ARBA" id="ARBA00022801"/>
    </source>
</evidence>
<evidence type="ECO:0000256" key="6">
    <source>
        <dbReference type="ARBA" id="ARBA00023136"/>
    </source>
</evidence>
<feature type="transmembrane region" description="Helical" evidence="7">
    <location>
        <begin position="168"/>
        <end position="188"/>
    </location>
</feature>
<name>A0A6N4SNB7_CYTH3</name>
<dbReference type="EMBL" id="CP000383">
    <property type="protein sequence ID" value="ABG57749.1"/>
    <property type="molecule type" value="Genomic_DNA"/>
</dbReference>
<dbReference type="GO" id="GO:0016020">
    <property type="term" value="C:membrane"/>
    <property type="evidence" value="ECO:0007669"/>
    <property type="project" value="UniProtKB-SubCell"/>
</dbReference>
<dbReference type="Pfam" id="PF01694">
    <property type="entry name" value="Rhomboid"/>
    <property type="match status" value="1"/>
</dbReference>
<evidence type="ECO:0000256" key="1">
    <source>
        <dbReference type="ARBA" id="ARBA00004141"/>
    </source>
</evidence>
<dbReference type="GO" id="GO:0004252">
    <property type="term" value="F:serine-type endopeptidase activity"/>
    <property type="evidence" value="ECO:0007669"/>
    <property type="project" value="InterPro"/>
</dbReference>
<feature type="transmembrane region" description="Helical" evidence="7">
    <location>
        <begin position="78"/>
        <end position="96"/>
    </location>
</feature>
<feature type="transmembrane region" description="Helical" evidence="7">
    <location>
        <begin position="134"/>
        <end position="156"/>
    </location>
</feature>
<keyword evidence="3 7" id="KW-0812">Transmembrane</keyword>
<evidence type="ECO:0000313" key="9">
    <source>
        <dbReference type="EMBL" id="ABG57749.1"/>
    </source>
</evidence>
<feature type="domain" description="Peptidase S54 rhomboid" evidence="8">
    <location>
        <begin position="42"/>
        <end position="180"/>
    </location>
</feature>
<dbReference type="Proteomes" id="UP000001822">
    <property type="component" value="Chromosome"/>
</dbReference>
<dbReference type="InterPro" id="IPR035952">
    <property type="entry name" value="Rhomboid-like_sf"/>
</dbReference>
<dbReference type="PANTHER" id="PTHR43731">
    <property type="entry name" value="RHOMBOID PROTEASE"/>
    <property type="match status" value="1"/>
</dbReference>
<dbReference type="AlphaFoldDB" id="A0A6N4SNB7"/>
<dbReference type="KEGG" id="chu:CHU_0460"/>
<keyword evidence="5 7" id="KW-1133">Transmembrane helix</keyword>
<dbReference type="Gene3D" id="1.20.1540.10">
    <property type="entry name" value="Rhomboid-like"/>
    <property type="match status" value="1"/>
</dbReference>
<dbReference type="SUPFAM" id="SSF144091">
    <property type="entry name" value="Rhomboid-like"/>
    <property type="match status" value="1"/>
</dbReference>
<feature type="transmembrane region" description="Helical" evidence="7">
    <location>
        <begin position="108"/>
        <end position="128"/>
    </location>
</feature>
<dbReference type="InterPro" id="IPR022764">
    <property type="entry name" value="Peptidase_S54_rhomboid_dom"/>
</dbReference>
<evidence type="ECO:0000256" key="2">
    <source>
        <dbReference type="ARBA" id="ARBA00009045"/>
    </source>
</evidence>
<sequence length="204" mass="23050">MINLSVTTILIVINCVVSYLALNNPTVMNRLILTPYWVERKNEYYRFITSGFIHANFMHLAFNMISLYFFGYIVESKLGGTLFILLYLLALVISDIPTYLKYKNNSNYASLGASGAVSAIIFASILFYPVNLIFVYFIPVPAFMFAILYLAYSYYMDKRSGDAVNHSAHFYGAVVGLVFVGALDYTLIPAMFTTIADAVLNFFR</sequence>
<proteinExistence type="inferred from homology"/>
<accession>A0A6N4SNB7</accession>
<dbReference type="RefSeq" id="WP_011583865.1">
    <property type="nucleotide sequence ID" value="NC_008255.1"/>
</dbReference>
<keyword evidence="4" id="KW-0378">Hydrolase</keyword>
<reference evidence="9 10" key="1">
    <citation type="journal article" date="2007" name="Appl. Environ. Microbiol.">
        <title>Genome sequence of the cellulolytic gliding bacterium Cytophaga hutchinsonii.</title>
        <authorList>
            <person name="Xie G."/>
            <person name="Bruce D.C."/>
            <person name="Challacombe J.F."/>
            <person name="Chertkov O."/>
            <person name="Detter J.C."/>
            <person name="Gilna P."/>
            <person name="Han C.S."/>
            <person name="Lucas S."/>
            <person name="Misra M."/>
            <person name="Myers G.L."/>
            <person name="Richardson P."/>
            <person name="Tapia R."/>
            <person name="Thayer N."/>
            <person name="Thompson L.S."/>
            <person name="Brettin T.S."/>
            <person name="Henrissat B."/>
            <person name="Wilson D.B."/>
            <person name="McBride M.J."/>
        </authorList>
    </citation>
    <scope>NUCLEOTIDE SEQUENCE [LARGE SCALE GENOMIC DNA]</scope>
    <source>
        <strain evidence="10">ATCC 33406 / DSM 1761 / CIP 103989 / NBRC 15051 / NCIMB 9469 / D465</strain>
    </source>
</reference>
<keyword evidence="10" id="KW-1185">Reference proteome</keyword>
<feature type="transmembrane region" description="Helical" evidence="7">
    <location>
        <begin position="6"/>
        <end position="23"/>
    </location>
</feature>
<organism evidence="9 10">
    <name type="scientific">Cytophaga hutchinsonii (strain ATCC 33406 / DSM 1761 / CIP 103989 / NBRC 15051 / NCIMB 9469 / D465)</name>
    <dbReference type="NCBI Taxonomy" id="269798"/>
    <lineage>
        <taxon>Bacteria</taxon>
        <taxon>Pseudomonadati</taxon>
        <taxon>Bacteroidota</taxon>
        <taxon>Cytophagia</taxon>
        <taxon>Cytophagales</taxon>
        <taxon>Cytophagaceae</taxon>
        <taxon>Cytophaga</taxon>
    </lineage>
</organism>
<evidence type="ECO:0000313" key="10">
    <source>
        <dbReference type="Proteomes" id="UP000001822"/>
    </source>
</evidence>
<gene>
    <name evidence="9" type="ordered locus">CHU_0460</name>
</gene>
<evidence type="ECO:0000256" key="3">
    <source>
        <dbReference type="ARBA" id="ARBA00022692"/>
    </source>
</evidence>
<feature type="transmembrane region" description="Helical" evidence="7">
    <location>
        <begin position="44"/>
        <end position="72"/>
    </location>
</feature>
<comment type="similarity">
    <text evidence="2">Belongs to the peptidase S54 family.</text>
</comment>
<dbReference type="PANTHER" id="PTHR43731:SF14">
    <property type="entry name" value="PRESENILIN-ASSOCIATED RHOMBOID-LIKE PROTEIN, MITOCHONDRIAL"/>
    <property type="match status" value="1"/>
</dbReference>
<keyword evidence="6 7" id="KW-0472">Membrane</keyword>
<evidence type="ECO:0000256" key="7">
    <source>
        <dbReference type="SAM" id="Phobius"/>
    </source>
</evidence>
<dbReference type="OrthoDB" id="9807874at2"/>
<dbReference type="InterPro" id="IPR050925">
    <property type="entry name" value="Rhomboid_protease_S54"/>
</dbReference>